<dbReference type="GO" id="GO:0003677">
    <property type="term" value="F:DNA binding"/>
    <property type="evidence" value="ECO:0007669"/>
    <property type="project" value="InterPro"/>
</dbReference>
<sequence>MPIQYHPKLGTLVLCDFTTGFLPPEMVKRRPAVVISPPIQLRKGLCTVVPISTQEPMPNVPWQVEIMPDPPLPSPWDTGPHWVKADMVFSASFDRLDLFRLPRINGRRQYLQQQVSEEDLRKIRGCLLSSLGLGSLTKALPGSM</sequence>
<comment type="caution">
    <text evidence="1">The sequence shown here is derived from an EMBL/GenBank/DDBJ whole genome shotgun (WGS) entry which is preliminary data.</text>
</comment>
<dbReference type="Gene3D" id="2.30.30.110">
    <property type="match status" value="1"/>
</dbReference>
<reference evidence="1 2" key="1">
    <citation type="submission" date="2020-08" db="EMBL/GenBank/DDBJ databases">
        <title>Genomic Encyclopedia of Type Strains, Phase IV (KMG-IV): sequencing the most valuable type-strain genomes for metagenomic binning, comparative biology and taxonomic classification.</title>
        <authorList>
            <person name="Goeker M."/>
        </authorList>
    </citation>
    <scope>NUCLEOTIDE SEQUENCE [LARGE SCALE GENOMIC DNA]</scope>
    <source>
        <strain evidence="1 2">DSM 11590</strain>
    </source>
</reference>
<evidence type="ECO:0000313" key="1">
    <source>
        <dbReference type="EMBL" id="MBB6210271.1"/>
    </source>
</evidence>
<dbReference type="InterPro" id="IPR003477">
    <property type="entry name" value="PemK-like"/>
</dbReference>
<dbReference type="EMBL" id="JACIIX010000005">
    <property type="protein sequence ID" value="MBB6210271.1"/>
    <property type="molecule type" value="Genomic_DNA"/>
</dbReference>
<dbReference type="RefSeq" id="WP_184263111.1">
    <property type="nucleotide sequence ID" value="NZ_JACIIX010000005.1"/>
</dbReference>
<dbReference type="Pfam" id="PF02452">
    <property type="entry name" value="PemK_toxin"/>
    <property type="match status" value="1"/>
</dbReference>
<gene>
    <name evidence="1" type="ORF">FHS48_001686</name>
</gene>
<evidence type="ECO:0000313" key="2">
    <source>
        <dbReference type="Proteomes" id="UP000544872"/>
    </source>
</evidence>
<proteinExistence type="predicted"/>
<dbReference type="Proteomes" id="UP000544872">
    <property type="component" value="Unassembled WGS sequence"/>
</dbReference>
<organism evidence="1 2">
    <name type="scientific">Novispirillum itersonii</name>
    <name type="common">Aquaspirillum itersonii</name>
    <dbReference type="NCBI Taxonomy" id="189"/>
    <lineage>
        <taxon>Bacteria</taxon>
        <taxon>Pseudomonadati</taxon>
        <taxon>Pseudomonadota</taxon>
        <taxon>Alphaproteobacteria</taxon>
        <taxon>Rhodospirillales</taxon>
        <taxon>Novispirillaceae</taxon>
        <taxon>Novispirillum</taxon>
    </lineage>
</organism>
<keyword evidence="2" id="KW-1185">Reference proteome</keyword>
<name>A0A7X0DLS5_NOVIT</name>
<dbReference type="AlphaFoldDB" id="A0A7X0DLS5"/>
<dbReference type="InterPro" id="IPR011067">
    <property type="entry name" value="Plasmid_toxin/cell-grow_inhib"/>
</dbReference>
<dbReference type="SUPFAM" id="SSF50118">
    <property type="entry name" value="Cell growth inhibitor/plasmid maintenance toxic component"/>
    <property type="match status" value="1"/>
</dbReference>
<accession>A0A7X0DLS5</accession>
<protein>
    <submittedName>
        <fullName evidence="1">Uncharacterized protein YifN (PemK superfamily)</fullName>
    </submittedName>
</protein>